<dbReference type="Proteomes" id="UP000223527">
    <property type="component" value="Unassembled WGS sequence"/>
</dbReference>
<dbReference type="OrthoDB" id="5242130at2"/>
<organism evidence="1 2">
    <name type="scientific">Teichococcus rhizosphaerae</name>
    <dbReference type="NCBI Taxonomy" id="1335062"/>
    <lineage>
        <taxon>Bacteria</taxon>
        <taxon>Pseudomonadati</taxon>
        <taxon>Pseudomonadota</taxon>
        <taxon>Alphaproteobacteria</taxon>
        <taxon>Acetobacterales</taxon>
        <taxon>Roseomonadaceae</taxon>
        <taxon>Roseomonas</taxon>
    </lineage>
</organism>
<dbReference type="AlphaFoldDB" id="A0A2C7A711"/>
<dbReference type="NCBIfam" id="TIGR04534">
    <property type="entry name" value="ELWxxDGT_rpt"/>
    <property type="match status" value="1"/>
</dbReference>
<evidence type="ECO:0000313" key="2">
    <source>
        <dbReference type="Proteomes" id="UP000223527"/>
    </source>
</evidence>
<proteinExistence type="predicted"/>
<dbReference type="EMBL" id="PDNU01000047">
    <property type="protein sequence ID" value="PHK93413.1"/>
    <property type="molecule type" value="Genomic_DNA"/>
</dbReference>
<comment type="caution">
    <text evidence="1">The sequence shown here is derived from an EMBL/GenBank/DDBJ whole genome shotgun (WGS) entry which is preliminary data.</text>
</comment>
<accession>A0A2C7A711</accession>
<dbReference type="SUPFAM" id="SSF63829">
    <property type="entry name" value="Calcium-dependent phosphotriesterase"/>
    <property type="match status" value="1"/>
</dbReference>
<sequence>MVASNTYLYTGFGEGAPQRGIWLLDVDTGERSLVKGISAAGLVQTVGGRVLFTGTDAEHGVELWVTDGTTEGTVLLKDIHPGGMPSNGTFPSEFPQGLKTLSDGRVLFTANDGEHGWELWVTDGTPDGTRMVLDLVPGAGGNQPRDLVSLPNGKATFVALGADGHPGLWVTDGTAEGTKEILDAFPYFTANQDNRAVALGEGQALYRVEFDAKGQGGQYWVTDGTAEGTHLLDVPWDDGRAAYRTHDMVRTEEGDVIVPVAGTADGSVPPALWIVEGADASARHLLDFPAGTSFSGLTFTNLGAGQTLIRAGGADANLLWVTDGTEAGTLRVEDGWTGAPASSYVPVGDGKALHIEQEGSTGPTTVWLVDGTDRVLLMEASADNPPGDDVNARVLADGRTLFIARELETAREEIWITDGTAAGTKLIGAQVADPNFVPITLPEAEAPTTPETPVAPHHEWSAANALFDVSFYLEHNPDVAAAGADAYQHFLQFGAAEGRDPNAFFDMSFYLNQNPDVLAAGVNALEHYMTSGWQEGRAASFSFDGAAYLTANDDVARAGMNPLEHYLHYGEVEHRAAPQAMPHDTGPQNPLVDALFYFSTYADVAREGVDPTQHFMTSGWQEGRDPNAFFDTDWYLAHNTDVATAQVNPLEHYLQFGAGEGRDPSAAFDGEAYLAHNPDVAEAGMNPLVHYLEYGIAEHRDAFAA</sequence>
<dbReference type="InterPro" id="IPR030916">
    <property type="entry name" value="ELWxxDGT_rpt"/>
</dbReference>
<reference evidence="1 2" key="1">
    <citation type="submission" date="2017-10" db="EMBL/GenBank/DDBJ databases">
        <authorList>
            <person name="Banno H."/>
            <person name="Chua N.-H."/>
        </authorList>
    </citation>
    <scope>NUCLEOTIDE SEQUENCE [LARGE SCALE GENOMIC DNA]</scope>
    <source>
        <strain evidence="1 2">YW11</strain>
    </source>
</reference>
<dbReference type="RefSeq" id="WP_099097021.1">
    <property type="nucleotide sequence ID" value="NZ_PDNU01000047.1"/>
</dbReference>
<evidence type="ECO:0000313" key="1">
    <source>
        <dbReference type="EMBL" id="PHK93413.1"/>
    </source>
</evidence>
<gene>
    <name evidence="1" type="ORF">CR162_18575</name>
</gene>
<protein>
    <submittedName>
        <fullName evidence="1">Uncharacterized protein</fullName>
    </submittedName>
</protein>
<name>A0A2C7A711_9PROT</name>
<keyword evidence="2" id="KW-1185">Reference proteome</keyword>